<dbReference type="GO" id="GO:0006623">
    <property type="term" value="P:protein targeting to vacuole"/>
    <property type="evidence" value="ECO:0007669"/>
    <property type="project" value="TreeGrafter"/>
</dbReference>
<dbReference type="eggNOG" id="KOG1809">
    <property type="taxonomic scope" value="Eukaryota"/>
</dbReference>
<dbReference type="GO" id="GO:0045053">
    <property type="term" value="P:protein retention in Golgi apparatus"/>
    <property type="evidence" value="ECO:0007669"/>
    <property type="project" value="TreeGrafter"/>
</dbReference>
<protein>
    <submittedName>
        <fullName evidence="5">Amine-terminal region of chorein, A TM vesicle-mediated sorter</fullName>
    </submittedName>
</protein>
<organism evidence="5 6">
    <name type="scientific">Tetrahymena thermophila (strain SB210)</name>
    <dbReference type="NCBI Taxonomy" id="312017"/>
    <lineage>
        <taxon>Eukaryota</taxon>
        <taxon>Sar</taxon>
        <taxon>Alveolata</taxon>
        <taxon>Ciliophora</taxon>
        <taxon>Intramacronucleata</taxon>
        <taxon>Oligohymenophorea</taxon>
        <taxon>Hymenostomatida</taxon>
        <taxon>Tetrahymenina</taxon>
        <taxon>Tetrahymenidae</taxon>
        <taxon>Tetrahymena</taxon>
    </lineage>
</organism>
<gene>
    <name evidence="5" type="ORF">TTHERM_00753290</name>
</gene>
<feature type="compositionally biased region" description="Polar residues" evidence="3">
    <location>
        <begin position="2168"/>
        <end position="2184"/>
    </location>
</feature>
<evidence type="ECO:0000256" key="1">
    <source>
        <dbReference type="ARBA" id="ARBA00006545"/>
    </source>
</evidence>
<dbReference type="GeneID" id="7846493"/>
<feature type="region of interest" description="Disordered" evidence="3">
    <location>
        <begin position="1011"/>
        <end position="1030"/>
    </location>
</feature>
<evidence type="ECO:0000313" key="5">
    <source>
        <dbReference type="EMBL" id="EAR98083.2"/>
    </source>
</evidence>
<feature type="compositionally biased region" description="Low complexity" evidence="3">
    <location>
        <begin position="1982"/>
        <end position="1993"/>
    </location>
</feature>
<dbReference type="RefSeq" id="XP_001018328.2">
    <property type="nucleotide sequence ID" value="XM_001018328.2"/>
</dbReference>
<sequence>MFEKILEKVIDSYFGQYISGLDKNIHLSVFKGSVKIENVSFKPEIMDLLELPIDILYSNIGVMTMNIPWSKLSSSPVPISMENIYLIIGPKKQSDWNFQDKASIEKKLENINLYAKQCLDKLIQKSQKEEKSMLEKMTVKIIDNIQLSFKNIHIRWEDSLKGYSFGLTLQELQANTTDENWVPTFIDRTKSEEINKPINKLLNLTNLRLYWNQNESSFLQNQQKYKIFSMMQGLIEQPKQYKNVEVVIEINADFKLVNNQPQNFDNPLYELTIGLDWIDLQLKHQQLQQISDLINISIQYRDSLWAERKKVVEISEEMKEFYKKHFLKIYYMKLKAKQMNEKEQLDQSQIQIFESILKSIEYQTLNNWVRSVVKLLARENKMNEIMNNKKSIFSSNTQTQIPVDQIKEIDLAIEKQLEQTKKNTVQRPDEAINFSTSIILKGGSILLTKDNHQKKIIEGIKFTYTDLIIYMNTTEDKGQEIFLKLQEISINLQNQEFDSKIPESINFLYKSINNNESKSRSSNFIQFIYKRHSIRQKKDCKFNLDGSITCFVEPIECVYNHKFIERFRDFFDIKTQHEYFSEKKQKLEQLSSLQKQSQTLIVNSQNNIQSAQSSKDKIVTPKDKQDEQSSDKKKKNEVDTNQIFRIGIDIRIEKQTIIIPLDDVNTDLPCWIFSLSRLNFKSSDVQRDIYELFNLEMKNLSVFYLQKRSLLHKLSCLTDDKQNLHKIVENYNFHMIILHQQQNQFDVDKPLLQFEGVLEPLCLNFNEEILSEATKIKYLISPSYQNEQEKLKSKKEDLEKNAKLNCQVFYREKRYQNQMPTQFIIDSTDRVHLFHQEENSKTLHLSSFQNFHLMHLIEHNPVEQRNRANSEIPNIQIIQKNLSQKIQKEEIELSLDKDQEIKQQADQKKESELDQNEQIESVKTIEQDQENKEVESENQSNQMKEEQEINQEEEEEKIEQNEQFSNQKKEDLPIEVYFVNKQFYLSFKCEKEYLSFKQEVERVSEHEKQKQEMIKEKLQQKQQENENLDTEEDILSNESGDESAIVIEQSIPKIQIRNASDSIQLPEPQQKQQQEMIENISNVINLQFKNLTIKITKKDEPYIDFQLESLSFYKLMSSLNQTTNLQFKNFLIQDYIHKYNHSIFQPIFSTYQTQENEQFFKVIINEDLKNDEIDVQLEMMKCVFNWKPDSLLILRRLYVLIFMSEQSLRMKKQQELESKDIDSLINEILNDNQYKSFIEKFTSDNLISVNDQDKLKSILVDYEKSLQNNFCSQSMINIQINIKEVQLYLIQHQTHAPLLKLKIENTNVNQKLCREGNFVSGSLGELLVYDLTNYPNTVNADNQEQINEYVIIQRKEFNKSKSTLEFSWAAYNQLVTKEHFDSFLDIKLTPISIVYFQQPTMRLIDYINNQILALISYPDQILQEPGQNPSKEQPKNVFGQIDNIIKYTLCPKFMQLRAQLQQPDILLRALPEEEGFLFTFESISIENNPTKSHERFNDKEIPPTQLQQIWVQKYNIQAEDCQLKIENGELTRELSLPSRMVLSWEQLLFFHEITYIWPQLKKFIIRGNKLRGNVSSFFMRLNQIEYTKFLRMLLHNFTYDDGRDFDFIYNYEHVSALEPNPIDVIMDFQGLSLVKTDEKFLDPQLIFQIQQCRLKWFKDSLQNIKLNILAQEMIMSVFQKIEDGYIRKDIIGNLIGCTKKYVFVEDVHKMVGVGQNIIDDYNAESENFIDSEKYNEKTIKFNFRQSILKNSGDKDINFTIQNIKILLQTDQFMQLMHWAQPQPSCYPNYRQKDEENRLVFIFNANNVIFASPLHIKQQVIASKGYFSLIFVRQRMQKHEILREKLINQNMHQNDYGDLYTYNVAFNDFEIFSCNFQQLIQLEFSQVYKRNLLHPTTATLKSKYELCIGPKPQQSLYFLARNEGHISKTKIKCSFKNLNLLYNTIKQQEMFMNEHQKYVQQQEKKINENKFGSQIEDQEESKQNQIQMNQQNQNLDESKQKMQDQIQSIPTNSTFDIEVEELQLHLINDAEQSSLPVIQLKLFENKFLYNFSTNNKKNLSVSLCLQLCYYNSQSSFWEPILERNQFMLDYVYSPSSNPKRYLTIEQQGSDNSFNINISQKMLKIIGESLESWKKQFNLFLEHANNKNETFQEEDEDDSQQQANQNERASYTFTNTPDPSNTNSGKPQKKKHGKNAIENIEYISPFSIQNNIGYPIYIENENSQQFIVNNNDTINYLMDEEQSHDYNRINSKKVSIQVLNDQHAFQPLNKVNLGYLKTKKVSISSMDQKIRDAVIVLENSTQTNRKLLQIHSILSFQNMTNMNIDLNFGSDHDMKNNVFKMQLASNQIRYVPFDRLDNIFEFKFQTSQYFSDLISLQKLMKVQHETSYELMHNQKRITTYLRIVKMENETRLVFEPFVRIKNCLPMKIEVGLLIQNEKNDADEAELNFQQEMQNHSANLQSQVKLQLKVPGFQGSDYFLLSSPLKNNQQNVQPTVLPVIDFRGCIFPLSLKTEIKPFGSKRFFIYAECIIISQVPNDLYYFHKSNDLILFSPGQKFPNIPQTEYISHLGRLTLFQSTTNLMISAGDQGQKISRPLNLTGIGKDTIEVYTNPNGNSMLEISADVNLQEVDKEFKIFSKVVQLNPKYIIINQTEYTIMIRQENINNEIIMIKPEERTPLVWSDFYKQKNYNIMIQDAEKQKSYGWSGTLNVALSSISFAVRNPKNFSGDVKFLKAQIKQYKHYFFIQIMELKKEINPSYVIENRMKDTNLVVYQGCFFNQQSDFYKENMYKIQSGESINYAQDLPTQKNDLIIEFQFINERGNNQYIMEPLVLNLECPEFDNLFVVPNADPNNTKMVKFFIEIGFEGSVKKVRVLEEEEKIKKMLSEKKAGIEWQINVNLPVISISLIGQLGNEMKELIYLNFSQVELIIVETTKLRTSQLKIQNIQFDNNLTYNTQYPVLLTSTKQQQKFPHISLVMDQDITVQQINKFQSIRLAIQPTTLKLTDELLNSLLNFFEEFAQPILNQDSTKCYTSSECESISDQSYQQSQLSFSWHSITLPHQQNLMCIQQMELYPLDLNLSFKKIRETTLKVKMDILQNVLKAVGVVFANVEGAQLRLKGIKYENIIETQDSIQQRLLIHYKDSFLKQTLQLLGSVNIIGNPASLIKNIGTGVSDLIEMPIDGFIKGPLEGGVGVVKGAGSLIKNTVSGTFGSVQGITDSIGSGFSQLSMDKEFIQSRDNIKRKKAKHVGHGVKLGLQSLFTGLGEGITGLVTKPIEGAEKGGAVGLLKGFTKGFAGLVFKPITGVIDAASKTAEGIKNTATYFDEKPNENRVRLPRVFYSREQYYQDYLHQDSEILNLLQKFKKGRFADIQLVDTVILNYRNEQYVLILSIQQVLLLNITQKQLVYFYNPQDIYVVNETNFGISVYLNQSTPEIPDKNATVVIENAGEKSSIYKKLTKLQDQCQ</sequence>
<evidence type="ECO:0000313" key="6">
    <source>
        <dbReference type="Proteomes" id="UP000009168"/>
    </source>
</evidence>
<feature type="region of interest" description="Disordered" evidence="3">
    <location>
        <begin position="902"/>
        <end position="966"/>
    </location>
</feature>
<reference evidence="6" key="1">
    <citation type="journal article" date="2006" name="PLoS Biol.">
        <title>Macronuclear genome sequence of the ciliate Tetrahymena thermophila, a model eukaryote.</title>
        <authorList>
            <person name="Eisen J.A."/>
            <person name="Coyne R.S."/>
            <person name="Wu M."/>
            <person name="Wu D."/>
            <person name="Thiagarajan M."/>
            <person name="Wortman J.R."/>
            <person name="Badger J.H."/>
            <person name="Ren Q."/>
            <person name="Amedeo P."/>
            <person name="Jones K.M."/>
            <person name="Tallon L.J."/>
            <person name="Delcher A.L."/>
            <person name="Salzberg S.L."/>
            <person name="Silva J.C."/>
            <person name="Haas B.J."/>
            <person name="Majoros W.H."/>
            <person name="Farzad M."/>
            <person name="Carlton J.M."/>
            <person name="Smith R.K. Jr."/>
            <person name="Garg J."/>
            <person name="Pearlman R.E."/>
            <person name="Karrer K.M."/>
            <person name="Sun L."/>
            <person name="Manning G."/>
            <person name="Elde N.C."/>
            <person name="Turkewitz A.P."/>
            <person name="Asai D.J."/>
            <person name="Wilkes D.E."/>
            <person name="Wang Y."/>
            <person name="Cai H."/>
            <person name="Collins K."/>
            <person name="Stewart B.A."/>
            <person name="Lee S.R."/>
            <person name="Wilamowska K."/>
            <person name="Weinberg Z."/>
            <person name="Ruzzo W.L."/>
            <person name="Wloga D."/>
            <person name="Gaertig J."/>
            <person name="Frankel J."/>
            <person name="Tsao C.-C."/>
            <person name="Gorovsky M.A."/>
            <person name="Keeling P.J."/>
            <person name="Waller R.F."/>
            <person name="Patron N.J."/>
            <person name="Cherry J.M."/>
            <person name="Stover N.A."/>
            <person name="Krieger C.J."/>
            <person name="del Toro C."/>
            <person name="Ryder H.F."/>
            <person name="Williamson S.C."/>
            <person name="Barbeau R.A."/>
            <person name="Hamilton E.P."/>
            <person name="Orias E."/>
        </authorList>
    </citation>
    <scope>NUCLEOTIDE SEQUENCE [LARGE SCALE GENOMIC DNA]</scope>
    <source>
        <strain evidence="6">SB210</strain>
    </source>
</reference>
<accession>Q23NJ1</accession>
<feature type="compositionally biased region" description="Basic and acidic residues" evidence="3">
    <location>
        <begin position="902"/>
        <end position="912"/>
    </location>
</feature>
<name>Q23NJ1_TETTS</name>
<feature type="region of interest" description="Disordered" evidence="3">
    <location>
        <begin position="2168"/>
        <end position="2191"/>
    </location>
</feature>
<keyword evidence="2" id="KW-0813">Transport</keyword>
<dbReference type="PANTHER" id="PTHR16166">
    <property type="entry name" value="VACUOLAR PROTEIN SORTING-ASSOCIATED PROTEIN VPS13"/>
    <property type="match status" value="1"/>
</dbReference>
<evidence type="ECO:0000256" key="2">
    <source>
        <dbReference type="ARBA" id="ARBA00022448"/>
    </source>
</evidence>
<feature type="compositionally biased region" description="Acidic residues" evidence="3">
    <location>
        <begin position="948"/>
        <end position="957"/>
    </location>
</feature>
<feature type="region of interest" description="Disordered" evidence="3">
    <location>
        <begin position="1972"/>
        <end position="2006"/>
    </location>
</feature>
<dbReference type="PANTHER" id="PTHR16166:SF93">
    <property type="entry name" value="INTERMEMBRANE LIPID TRANSFER PROTEIN VPS13"/>
    <property type="match status" value="1"/>
</dbReference>
<feature type="compositionally biased region" description="Basic and acidic residues" evidence="3">
    <location>
        <begin position="923"/>
        <end position="935"/>
    </location>
</feature>
<dbReference type="EMBL" id="GG662655">
    <property type="protein sequence ID" value="EAR98083.2"/>
    <property type="molecule type" value="Genomic_DNA"/>
</dbReference>
<evidence type="ECO:0000256" key="3">
    <source>
        <dbReference type="SAM" id="MobiDB-lite"/>
    </source>
</evidence>
<dbReference type="KEGG" id="tet:TTHERM_00753290"/>
<dbReference type="Proteomes" id="UP000009168">
    <property type="component" value="Unassembled WGS sequence"/>
</dbReference>
<dbReference type="Pfam" id="PF12624">
    <property type="entry name" value="VPS13_N"/>
    <property type="match status" value="1"/>
</dbReference>
<proteinExistence type="inferred from homology"/>
<dbReference type="OrthoDB" id="272810at2759"/>
<evidence type="ECO:0000259" key="4">
    <source>
        <dbReference type="Pfam" id="PF12624"/>
    </source>
</evidence>
<feature type="region of interest" description="Disordered" evidence="3">
    <location>
        <begin position="608"/>
        <end position="636"/>
    </location>
</feature>
<keyword evidence="6" id="KW-1185">Reference proteome</keyword>
<dbReference type="InParanoid" id="Q23NJ1"/>
<dbReference type="HOGENOM" id="CLU_000198_0_0_1"/>
<dbReference type="InterPro" id="IPR026854">
    <property type="entry name" value="VPS13_N"/>
</dbReference>
<dbReference type="InterPro" id="IPR026847">
    <property type="entry name" value="VPS13"/>
</dbReference>
<comment type="similarity">
    <text evidence="1">Belongs to the VPS13 family.</text>
</comment>
<feature type="domain" description="Chorein N-terminal" evidence="4">
    <location>
        <begin position="1"/>
        <end position="300"/>
    </location>
</feature>
<feature type="compositionally biased region" description="Basic and acidic residues" evidence="3">
    <location>
        <begin position="614"/>
        <end position="636"/>
    </location>
</feature>